<dbReference type="EMBL" id="CP058350">
    <property type="protein sequence ID" value="QLF69843.1"/>
    <property type="molecule type" value="Genomic_DNA"/>
</dbReference>
<dbReference type="Proteomes" id="UP000308530">
    <property type="component" value="Chromosome"/>
</dbReference>
<evidence type="ECO:0000313" key="2">
    <source>
        <dbReference type="Proteomes" id="UP000308530"/>
    </source>
</evidence>
<gene>
    <name evidence="1" type="ORF">FE840_009980</name>
</gene>
<name>A0ABX6QMT1_9HYPH</name>
<keyword evidence="2" id="KW-1185">Reference proteome</keyword>
<protein>
    <submittedName>
        <fullName evidence="1">Type II toxin-antitoxin system RelE/ParE family toxin</fullName>
    </submittedName>
</protein>
<proteinExistence type="predicted"/>
<organism evidence="1 2">
    <name type="scientific">Peteryoungia desertarenae</name>
    <dbReference type="NCBI Taxonomy" id="1813451"/>
    <lineage>
        <taxon>Bacteria</taxon>
        <taxon>Pseudomonadati</taxon>
        <taxon>Pseudomonadota</taxon>
        <taxon>Alphaproteobacteria</taxon>
        <taxon>Hyphomicrobiales</taxon>
        <taxon>Rhizobiaceae</taxon>
        <taxon>Peteryoungia</taxon>
    </lineage>
</organism>
<sequence length="136" mass="15077">MKRIVATFFVTEEGAEPVRAWLMSLSKEDRHIIGADIASVEFGWPIGMPVCRPIRDGVREVRSSIRAGTVEVRTYFGIDGATMLLLHGEEGKDGQQDAIKLAVSAGKSTRCDPGGQGRQTRGHENDRIKHLVRWYA</sequence>
<dbReference type="RefSeq" id="WP_138288234.1">
    <property type="nucleotide sequence ID" value="NZ_CP058350.1"/>
</dbReference>
<reference evidence="1 2" key="1">
    <citation type="submission" date="2020-06" db="EMBL/GenBank/DDBJ databases">
        <title>Genome sequence of Rhizobium sp strain ADMK78.</title>
        <authorList>
            <person name="Rahi P."/>
        </authorList>
    </citation>
    <scope>NUCLEOTIDE SEQUENCE [LARGE SCALE GENOMIC DNA]</scope>
    <source>
        <strain evidence="1 2">ADMK78</strain>
    </source>
</reference>
<accession>A0ABX6QMT1</accession>
<evidence type="ECO:0000313" key="1">
    <source>
        <dbReference type="EMBL" id="QLF69843.1"/>
    </source>
</evidence>